<accession>A0A0S4J957</accession>
<evidence type="ECO:0000256" key="2">
    <source>
        <dbReference type="SAM" id="MobiDB-lite"/>
    </source>
</evidence>
<proteinExistence type="predicted"/>
<feature type="compositionally biased region" description="Polar residues" evidence="2">
    <location>
        <begin position="1162"/>
        <end position="1176"/>
    </location>
</feature>
<feature type="compositionally biased region" description="Low complexity" evidence="2">
    <location>
        <begin position="1493"/>
        <end position="1505"/>
    </location>
</feature>
<feature type="compositionally biased region" description="Low complexity" evidence="2">
    <location>
        <begin position="1434"/>
        <end position="1452"/>
    </location>
</feature>
<name>A0A0S4J957_BODSA</name>
<feature type="region of interest" description="Disordered" evidence="2">
    <location>
        <begin position="440"/>
        <end position="471"/>
    </location>
</feature>
<feature type="compositionally biased region" description="Gly residues" evidence="2">
    <location>
        <begin position="847"/>
        <end position="856"/>
    </location>
</feature>
<feature type="region of interest" description="Disordered" evidence="2">
    <location>
        <begin position="556"/>
        <end position="590"/>
    </location>
</feature>
<keyword evidence="4" id="KW-1185">Reference proteome</keyword>
<dbReference type="Proteomes" id="UP000051952">
    <property type="component" value="Unassembled WGS sequence"/>
</dbReference>
<sequence length="1608" mass="170243">MTVDHRRVSSAPDGATTSAGVTPSLNNNKQSANIGSLRHNAFQWRNLYHHRYGIATYPPPVPRNPSTTTGTYPNVDAYMTLREQEANNTNAVRKSVASTVLDAVGSLVAAKNRSGSQDQQATSDGLSPNLRQQARNALFTRSSFLIQRKAQLLLNKKREVEELRKQNPHALEQCILTIHQKAWTLLIDDSVTKATALEAKDYGDAAREMKERLQEQMRRNLMAMDGDSPFALDGPEDRSHSGNRGGGGGQEGVSPTSARSNSPGVLRHGDHALPSGATNPIHTSIAAERDRRLNLLSEFAPFFAVISPPTVVSAMHSQATPVYGRYALPVPGGSGDTVGLPLFSQYNTWEEACRQREAWPRAPFHFFMSRDVSFHHANVAAAVLMLETVARFLHRHRCIHPPQEQPAASDDPMRRRGTALGRSKSTVGITIGDPSSLLGATTTITGGSNLPNIQGISGDQPPPPPPQPEFWDGHRRVAPDTKCSTLFNPSSCPYLAMEQLTEDIIVVFEHAGARNALPMTLSMIRLFLDKALRPGLSTQLFGKTALLDVYFNDNTKDRDDLSASGSSGDEGGGTGHQRMRGGGGGAPFGASGSHAAAGLGGSLRTSGVPPALAHLLAPLSRTTSNSNNNTLRSSSLAGNQQQQPNSNNGTMPPPPRRPLDESSSSSSDDEDDTGGKRSVGGASLFSEREFHALFTLSLWFLDSATATAVSAPMRSAAVASAGNNRKKSRIAQPQAPKMAPGYTRIQNTARAPTLGIAEAVVRFEAARKIRIKAIRRRERQLHEEAQQKAIQYREDLEKERIREQDELRRRQIMAMHQVHNQHHQKSPNHSGGGGPMSSKENSFKGSSMGGHSGGHLGASNKSHTAVPPPSALHASVSQNSSSHSTSLHNNNNDVAESASLSRQKPRGDDPTSLKLVIPPQVVDSDDEVDFFVDVSKRSSKFGPMIQSTMLGDTATTPRAVVGESPASQFLVAPSSAGGGPRGQRHTLLPNASSGGSSVLTRTTSPVAAIAVPTITHLAPPPASIAIPPTAEENAAAIRKLVLSLRCAVDDEMPAAATKLATPFIMMSSYMKLHGVGWCKDVCRSLLDYLSYPDIFLYVTDDDLVQPPMPCDDQRSPSQQRSGTGATPRAAHTAAANGKSPSNDPLGQPAGTNALGLLPPQRPHTTTINTSHRSNSEIGGGDQLTPFAQAASQSQRRASSYFTTMGPVVFSRAGSVATDSHQSPRNELTSTGVADPQETSSSRLSISMLGNQISPRAQPPQQWKFPIEDDAALETPGGGVKNLSVSTADPMSLPTNELSLRAGPIEGSTISPKAGGGGNTPQTSSHPQGGPGLPFSTDGLDPAMTTFLNAMLRKESSIVEHIQKALEIWFETLEGSHASQKVPSGIAYLLTAMCASVHSHLLSGVVMSSALEVDGLEPDSIEFVDHLIATLVASTTPSASSSSTASTSLPTPSQRTMASPGSPAMETQQRRASVASSAEGGGGGAKLPAPPSGAPHSGAASASVPSSRRRATVILDPHDIAKEQEPSPGLMVVPPTPAFSTRAGAVAQEPQSPLTAAAAAEASTAPPSPSPGGANNSGTISLVSDVQTFRLAKFILFDVWLLPMLNLTY</sequence>
<organism evidence="3 4">
    <name type="scientific">Bodo saltans</name>
    <name type="common">Flagellated protozoan</name>
    <dbReference type="NCBI Taxonomy" id="75058"/>
    <lineage>
        <taxon>Eukaryota</taxon>
        <taxon>Discoba</taxon>
        <taxon>Euglenozoa</taxon>
        <taxon>Kinetoplastea</taxon>
        <taxon>Metakinetoplastina</taxon>
        <taxon>Eubodonida</taxon>
        <taxon>Bodonidae</taxon>
        <taxon>Bodo</taxon>
    </lineage>
</organism>
<feature type="compositionally biased region" description="Polar residues" evidence="2">
    <location>
        <begin position="440"/>
        <end position="457"/>
    </location>
</feature>
<feature type="compositionally biased region" description="Polar residues" evidence="2">
    <location>
        <begin position="1282"/>
        <end position="1297"/>
    </location>
</feature>
<evidence type="ECO:0000313" key="3">
    <source>
        <dbReference type="EMBL" id="CUG88042.1"/>
    </source>
</evidence>
<dbReference type="VEuPathDB" id="TriTrypDB:BSAL_13400"/>
<feature type="compositionally biased region" description="Polar residues" evidence="2">
    <location>
        <begin position="15"/>
        <end position="32"/>
    </location>
</feature>
<feature type="compositionally biased region" description="Low complexity" evidence="2">
    <location>
        <begin position="871"/>
        <end position="892"/>
    </location>
</feature>
<feature type="region of interest" description="Disordered" evidence="2">
    <location>
        <begin position="817"/>
        <end position="918"/>
    </location>
</feature>
<feature type="region of interest" description="Disordered" evidence="2">
    <location>
        <begin position="1540"/>
        <end position="1575"/>
    </location>
</feature>
<feature type="compositionally biased region" description="Polar residues" evidence="2">
    <location>
        <begin position="253"/>
        <end position="263"/>
    </location>
</feature>
<feature type="region of interest" description="Disordered" evidence="2">
    <location>
        <begin position="225"/>
        <end position="281"/>
    </location>
</feature>
<feature type="region of interest" description="Disordered" evidence="2">
    <location>
        <begin position="401"/>
        <end position="426"/>
    </location>
</feature>
<dbReference type="EMBL" id="CYKH01001613">
    <property type="protein sequence ID" value="CUG88042.1"/>
    <property type="molecule type" value="Genomic_DNA"/>
</dbReference>
<feature type="region of interest" description="Disordered" evidence="2">
    <location>
        <begin position="1434"/>
        <end position="1508"/>
    </location>
</feature>
<feature type="region of interest" description="Disordered" evidence="2">
    <location>
        <begin position="1270"/>
        <end position="1338"/>
    </location>
</feature>
<feature type="compositionally biased region" description="Low complexity" evidence="2">
    <location>
        <begin position="1551"/>
        <end position="1575"/>
    </location>
</feature>
<feature type="compositionally biased region" description="Polar residues" evidence="2">
    <location>
        <begin position="1216"/>
        <end position="1241"/>
    </location>
</feature>
<feature type="coiled-coil region" evidence="1">
    <location>
        <begin position="775"/>
        <end position="802"/>
    </location>
</feature>
<feature type="compositionally biased region" description="Polar residues" evidence="2">
    <location>
        <begin position="1453"/>
        <end position="1470"/>
    </location>
</feature>
<gene>
    <name evidence="3" type="ORF">BSAL_13400</name>
</gene>
<dbReference type="OrthoDB" id="273476at2759"/>
<feature type="region of interest" description="Disordered" evidence="2">
    <location>
        <begin position="1106"/>
        <end position="1191"/>
    </location>
</feature>
<feature type="region of interest" description="Disordered" evidence="2">
    <location>
        <begin position="619"/>
        <end position="680"/>
    </location>
</feature>
<keyword evidence="1" id="KW-0175">Coiled coil</keyword>
<protein>
    <submittedName>
        <fullName evidence="3">Uncharacterized protein</fullName>
    </submittedName>
</protein>
<feature type="compositionally biased region" description="Low complexity" evidence="2">
    <location>
        <begin position="619"/>
        <end position="648"/>
    </location>
</feature>
<feature type="compositionally biased region" description="Low complexity" evidence="2">
    <location>
        <begin position="1122"/>
        <end position="1137"/>
    </location>
</feature>
<feature type="region of interest" description="Disordered" evidence="2">
    <location>
        <begin position="1214"/>
        <end position="1241"/>
    </location>
</feature>
<reference evidence="4" key="1">
    <citation type="submission" date="2015-09" db="EMBL/GenBank/DDBJ databases">
        <authorList>
            <consortium name="Pathogen Informatics"/>
        </authorList>
    </citation>
    <scope>NUCLEOTIDE SEQUENCE [LARGE SCALE GENOMIC DNA]</scope>
    <source>
        <strain evidence="4">Lake Konstanz</strain>
    </source>
</reference>
<feature type="region of interest" description="Disordered" evidence="2">
    <location>
        <begin position="1"/>
        <end position="32"/>
    </location>
</feature>
<feature type="compositionally biased region" description="Gly residues" evidence="2">
    <location>
        <begin position="568"/>
        <end position="587"/>
    </location>
</feature>
<feature type="coiled-coil region" evidence="1">
    <location>
        <begin position="146"/>
        <end position="173"/>
    </location>
</feature>
<evidence type="ECO:0000313" key="4">
    <source>
        <dbReference type="Proteomes" id="UP000051952"/>
    </source>
</evidence>
<evidence type="ECO:0000256" key="1">
    <source>
        <dbReference type="SAM" id="Coils"/>
    </source>
</evidence>